<dbReference type="Gene3D" id="2.160.10.10">
    <property type="entry name" value="Hexapeptide repeat proteins"/>
    <property type="match status" value="1"/>
</dbReference>
<dbReference type="Proteomes" id="UP000183038">
    <property type="component" value="Unassembled WGS sequence"/>
</dbReference>
<dbReference type="GO" id="GO:0006535">
    <property type="term" value="P:cysteine biosynthetic process from serine"/>
    <property type="evidence" value="ECO:0007669"/>
    <property type="project" value="InterPro"/>
</dbReference>
<keyword evidence="1" id="KW-0012">Acyltransferase</keyword>
<proteinExistence type="inferred from homology"/>
<comment type="similarity">
    <text evidence="1">Belongs to the transferase hexapeptide repeat family.</text>
</comment>
<sequence length="197" mass="21913">MIKSKLDYKKFVEADRIALNKSNNVGNRLRQVFFPDYIWAFQKRLRKLEYYKNCRPDVVGKIMYGLHRIKFRKQSLFLGFSIPINTFGPGLAIVHYGTIIVSANAKIGKNCRIHACTNIGASGGSDKAPHLGDNIYIGPGAKIFGEIQLGDNIAIAANSSVNKSFMESNILLAGSPAKRIKEIDMRKIIPISANIEI</sequence>
<organism evidence="3 4">
    <name type="scientific">Maribacter dokdonensis</name>
    <dbReference type="NCBI Taxonomy" id="320912"/>
    <lineage>
        <taxon>Bacteria</taxon>
        <taxon>Pseudomonadati</taxon>
        <taxon>Bacteroidota</taxon>
        <taxon>Flavobacteriia</taxon>
        <taxon>Flavobacteriales</taxon>
        <taxon>Flavobacteriaceae</taxon>
        <taxon>Maribacter</taxon>
    </lineage>
</organism>
<evidence type="ECO:0000313" key="3">
    <source>
        <dbReference type="EMBL" id="SEC17710.1"/>
    </source>
</evidence>
<keyword evidence="2" id="KW-0812">Transmembrane</keyword>
<dbReference type="SUPFAM" id="SSF51161">
    <property type="entry name" value="Trimeric LpxA-like enzymes"/>
    <property type="match status" value="1"/>
</dbReference>
<dbReference type="InterPro" id="IPR005881">
    <property type="entry name" value="Ser_O-AcTrfase"/>
</dbReference>
<dbReference type="PIRSF" id="PIRSF000441">
    <property type="entry name" value="CysE"/>
    <property type="match status" value="1"/>
</dbReference>
<dbReference type="EMBL" id="FNTB01000001">
    <property type="protein sequence ID" value="SEC17710.1"/>
    <property type="molecule type" value="Genomic_DNA"/>
</dbReference>
<comment type="catalytic activity">
    <reaction evidence="1">
        <text>L-serine + acetyl-CoA = O-acetyl-L-serine + CoA</text>
        <dbReference type="Rhea" id="RHEA:24560"/>
        <dbReference type="ChEBI" id="CHEBI:33384"/>
        <dbReference type="ChEBI" id="CHEBI:57287"/>
        <dbReference type="ChEBI" id="CHEBI:57288"/>
        <dbReference type="ChEBI" id="CHEBI:58340"/>
        <dbReference type="EC" id="2.3.1.30"/>
    </reaction>
</comment>
<dbReference type="GO" id="GO:0005737">
    <property type="term" value="C:cytoplasm"/>
    <property type="evidence" value="ECO:0007669"/>
    <property type="project" value="InterPro"/>
</dbReference>
<reference evidence="3 4" key="1">
    <citation type="submission" date="2016-10" db="EMBL/GenBank/DDBJ databases">
        <authorList>
            <person name="de Groot N.N."/>
        </authorList>
    </citation>
    <scope>NUCLEOTIDE SEQUENCE [LARGE SCALE GENOMIC DNA]</scope>
    <source>
        <strain evidence="3 4">MAR_2009_71</strain>
    </source>
</reference>
<keyword evidence="2" id="KW-1133">Transmembrane helix</keyword>
<keyword evidence="1 3" id="KW-0808">Transferase</keyword>
<dbReference type="OrthoDB" id="9812571at2"/>
<feature type="transmembrane region" description="Helical" evidence="2">
    <location>
        <begin position="76"/>
        <end position="97"/>
    </location>
</feature>
<dbReference type="PANTHER" id="PTHR42811">
    <property type="entry name" value="SERINE ACETYLTRANSFERASE"/>
    <property type="match status" value="1"/>
</dbReference>
<dbReference type="EC" id="2.3.1.30" evidence="1"/>
<name>A0A1H4QDW9_9FLAO</name>
<gene>
    <name evidence="3" type="ORF">SAMN05192540_2549</name>
</gene>
<dbReference type="InterPro" id="IPR011004">
    <property type="entry name" value="Trimer_LpxA-like_sf"/>
</dbReference>
<evidence type="ECO:0000313" key="4">
    <source>
        <dbReference type="Proteomes" id="UP000183038"/>
    </source>
</evidence>
<evidence type="ECO:0000256" key="1">
    <source>
        <dbReference type="PIRNR" id="PIRNR000441"/>
    </source>
</evidence>
<evidence type="ECO:0000256" key="2">
    <source>
        <dbReference type="SAM" id="Phobius"/>
    </source>
</evidence>
<keyword evidence="2" id="KW-0472">Membrane</keyword>
<dbReference type="AlphaFoldDB" id="A0A1H4QDW9"/>
<dbReference type="GO" id="GO:0009001">
    <property type="term" value="F:serine O-acetyltransferase activity"/>
    <property type="evidence" value="ECO:0007669"/>
    <property type="project" value="UniProtKB-EC"/>
</dbReference>
<protein>
    <recommendedName>
        <fullName evidence="1">Serine acetyltransferase</fullName>
        <ecNumber evidence="1">2.3.1.30</ecNumber>
    </recommendedName>
</protein>
<dbReference type="RefSeq" id="WP_074673191.1">
    <property type="nucleotide sequence ID" value="NZ_FNTB01000001.1"/>
</dbReference>
<accession>A0A1H4QDW9</accession>